<accession>A0A4Y2KF51</accession>
<evidence type="ECO:0000256" key="1">
    <source>
        <dbReference type="SAM" id="SignalP"/>
    </source>
</evidence>
<evidence type="ECO:0000313" key="3">
    <source>
        <dbReference type="Proteomes" id="UP000499080"/>
    </source>
</evidence>
<organism evidence="2 3">
    <name type="scientific">Araneus ventricosus</name>
    <name type="common">Orbweaver spider</name>
    <name type="synonym">Epeira ventricosa</name>
    <dbReference type="NCBI Taxonomy" id="182803"/>
    <lineage>
        <taxon>Eukaryota</taxon>
        <taxon>Metazoa</taxon>
        <taxon>Ecdysozoa</taxon>
        <taxon>Arthropoda</taxon>
        <taxon>Chelicerata</taxon>
        <taxon>Arachnida</taxon>
        <taxon>Araneae</taxon>
        <taxon>Araneomorphae</taxon>
        <taxon>Entelegynae</taxon>
        <taxon>Araneoidea</taxon>
        <taxon>Araneidae</taxon>
        <taxon>Araneus</taxon>
    </lineage>
</organism>
<evidence type="ECO:0000313" key="2">
    <source>
        <dbReference type="EMBL" id="GBN00968.1"/>
    </source>
</evidence>
<proteinExistence type="predicted"/>
<dbReference type="Proteomes" id="UP000499080">
    <property type="component" value="Unassembled WGS sequence"/>
</dbReference>
<keyword evidence="1" id="KW-0732">Signal</keyword>
<protein>
    <submittedName>
        <fullName evidence="2">Uncharacterized protein</fullName>
    </submittedName>
</protein>
<feature type="signal peptide" evidence="1">
    <location>
        <begin position="1"/>
        <end position="16"/>
    </location>
</feature>
<dbReference type="AlphaFoldDB" id="A0A4Y2KF51"/>
<gene>
    <name evidence="2" type="ORF">AVEN_106682_1</name>
</gene>
<reference evidence="2 3" key="1">
    <citation type="journal article" date="2019" name="Sci. Rep.">
        <title>Orb-weaving spider Araneus ventricosus genome elucidates the spidroin gene catalogue.</title>
        <authorList>
            <person name="Kono N."/>
            <person name="Nakamura H."/>
            <person name="Ohtoshi R."/>
            <person name="Moran D.A.P."/>
            <person name="Shinohara A."/>
            <person name="Yoshida Y."/>
            <person name="Fujiwara M."/>
            <person name="Mori M."/>
            <person name="Tomita M."/>
            <person name="Arakawa K."/>
        </authorList>
    </citation>
    <scope>NUCLEOTIDE SEQUENCE [LARGE SCALE GENOMIC DNA]</scope>
</reference>
<feature type="chain" id="PRO_5021394959" evidence="1">
    <location>
        <begin position="17"/>
        <end position="118"/>
    </location>
</feature>
<keyword evidence="3" id="KW-1185">Reference proteome</keyword>
<name>A0A4Y2KF51_ARAVE</name>
<dbReference type="EMBL" id="BGPR01004568">
    <property type="protein sequence ID" value="GBN00968.1"/>
    <property type="molecule type" value="Genomic_DNA"/>
</dbReference>
<comment type="caution">
    <text evidence="2">The sequence shown here is derived from an EMBL/GenBank/DDBJ whole genome shotgun (WGS) entry which is preliminary data.</text>
</comment>
<sequence>MFILAQLSAGWLAASTILLSSTTDCVRRRVHHGYFSLLSPSLPTAYNSVTKPLGKERAETNVLPYLYPFGLQATGGTDFLRMPEKHLPCGMITGPKNYFERLKADKIILPPPNFSCPI</sequence>